<feature type="compositionally biased region" description="Polar residues" evidence="1">
    <location>
        <begin position="393"/>
        <end position="403"/>
    </location>
</feature>
<reference evidence="2 3" key="1">
    <citation type="submission" date="2015-09" db="EMBL/GenBank/DDBJ databases">
        <title>Draft genome of a European isolate of the apple canker pathogen Neonectria ditissima.</title>
        <authorList>
            <person name="Gomez-Cortecero A."/>
            <person name="Harrison R.J."/>
            <person name="Armitage A.D."/>
        </authorList>
    </citation>
    <scope>NUCLEOTIDE SEQUENCE [LARGE SCALE GENOMIC DNA]</scope>
    <source>
        <strain evidence="2 3">R09/05</strain>
    </source>
</reference>
<feature type="region of interest" description="Disordered" evidence="1">
    <location>
        <begin position="383"/>
        <end position="403"/>
    </location>
</feature>
<dbReference type="OrthoDB" id="5106195at2759"/>
<organism evidence="2 3">
    <name type="scientific">Neonectria ditissima</name>
    <dbReference type="NCBI Taxonomy" id="78410"/>
    <lineage>
        <taxon>Eukaryota</taxon>
        <taxon>Fungi</taxon>
        <taxon>Dikarya</taxon>
        <taxon>Ascomycota</taxon>
        <taxon>Pezizomycotina</taxon>
        <taxon>Sordariomycetes</taxon>
        <taxon>Hypocreomycetidae</taxon>
        <taxon>Hypocreales</taxon>
        <taxon>Nectriaceae</taxon>
        <taxon>Neonectria</taxon>
    </lineage>
</organism>
<protein>
    <submittedName>
        <fullName evidence="2">Uncharacterized protein</fullName>
    </submittedName>
</protein>
<evidence type="ECO:0000313" key="3">
    <source>
        <dbReference type="Proteomes" id="UP000050424"/>
    </source>
</evidence>
<comment type="caution">
    <text evidence="2">The sequence shown here is derived from an EMBL/GenBank/DDBJ whole genome shotgun (WGS) entry which is preliminary data.</text>
</comment>
<accession>A0A0N8H6E8</accession>
<dbReference type="Proteomes" id="UP000050424">
    <property type="component" value="Unassembled WGS sequence"/>
</dbReference>
<dbReference type="EMBL" id="LKCW01000124">
    <property type="protein sequence ID" value="KPM38772.1"/>
    <property type="molecule type" value="Genomic_DNA"/>
</dbReference>
<keyword evidence="3" id="KW-1185">Reference proteome</keyword>
<gene>
    <name evidence="2" type="ORF">AK830_g7794</name>
</gene>
<evidence type="ECO:0000256" key="1">
    <source>
        <dbReference type="SAM" id="MobiDB-lite"/>
    </source>
</evidence>
<name>A0A0N8H6E8_9HYPO</name>
<proteinExistence type="predicted"/>
<dbReference type="AlphaFoldDB" id="A0A0N8H6E8"/>
<evidence type="ECO:0000313" key="2">
    <source>
        <dbReference type="EMBL" id="KPM38772.1"/>
    </source>
</evidence>
<sequence length="403" mass="45964">MSQPQSPAHDEVFAAVFPYQNDQAHTLVNWGSGTMASVYQRIHAWLLPVTVQQMAHRTFTLALNGELEALLDEVENGANLSPTDPRVYASQLRNVKTMASQLWVAVKREEAYIRFESNLQKIELASLMARYNFDLYKDRDFFRQSTVSLSPYLGHIYSEVRKETATYEIWKHQVNHGDPSRVSQVPPSRVWNQALAAVVYHARDTLACEDCPDPLPFESIMRILEHGESWHLNFASPGTFISADMFENLDDDQAAAILVQDLWTVEIRYKFLWIYGWSEIDLMRVLINAHMEHSYHRALVSASGKMLAAWVKDGTPRGRRIDNDSPVVGFMQFGVPEARIVDGKVEEVSQVYTDFDNTRSHVEVSRVRNEYVVMWDEDAEELPPNYGARPPTYQATNSAATSS</sequence>